<gene>
    <name evidence="5" type="ORF">GEMMAAP_11135</name>
</gene>
<evidence type="ECO:0000313" key="6">
    <source>
        <dbReference type="Proteomes" id="UP000076404"/>
    </source>
</evidence>
<dbReference type="InterPro" id="IPR029058">
    <property type="entry name" value="AB_hydrolase_fold"/>
</dbReference>
<comment type="similarity">
    <text evidence="1">Belongs to the 'GDXG' lipolytic enzyme family.</text>
</comment>
<evidence type="ECO:0000256" key="3">
    <source>
        <dbReference type="PROSITE-ProRule" id="PRU10038"/>
    </source>
</evidence>
<keyword evidence="2" id="KW-0378">Hydrolase</keyword>
<feature type="active site" evidence="3">
    <location>
        <position position="130"/>
    </location>
</feature>
<reference evidence="5 6" key="2">
    <citation type="journal article" date="2016" name="Environ. Microbiol. Rep.">
        <title>Metagenomic evidence for the presence of phototrophic Gemmatimonadetes bacteria in diverse environments.</title>
        <authorList>
            <person name="Zeng Y."/>
            <person name="Baumbach J."/>
            <person name="Barbosa E.G."/>
            <person name="Azevedo V."/>
            <person name="Zhang C."/>
            <person name="Koblizek M."/>
        </authorList>
    </citation>
    <scope>NUCLEOTIDE SEQUENCE [LARGE SCALE GENOMIC DNA]</scope>
    <source>
        <strain evidence="5 6">AP64</strain>
    </source>
</reference>
<dbReference type="PROSITE" id="PS01173">
    <property type="entry name" value="LIPASE_GDXG_HIS"/>
    <property type="match status" value="1"/>
</dbReference>
<proteinExistence type="inferred from homology"/>
<organism evidence="5 6">
    <name type="scientific">Gemmatimonas phototrophica</name>
    <dbReference type="NCBI Taxonomy" id="1379270"/>
    <lineage>
        <taxon>Bacteria</taxon>
        <taxon>Pseudomonadati</taxon>
        <taxon>Gemmatimonadota</taxon>
        <taxon>Gemmatimonadia</taxon>
        <taxon>Gemmatimonadales</taxon>
        <taxon>Gemmatimonadaceae</taxon>
        <taxon>Gemmatimonas</taxon>
    </lineage>
</organism>
<dbReference type="EMBL" id="CP011454">
    <property type="protein sequence ID" value="AMW06773.1"/>
    <property type="molecule type" value="Genomic_DNA"/>
</dbReference>
<feature type="domain" description="Alpha/beta hydrolase fold-3" evidence="4">
    <location>
        <begin position="55"/>
        <end position="257"/>
    </location>
</feature>
<evidence type="ECO:0000256" key="2">
    <source>
        <dbReference type="ARBA" id="ARBA00022801"/>
    </source>
</evidence>
<sequence length="285" mass="30866">MDPLWVRANMGRPRGPRRLMAQSTGATFGRQEAGQGWPGGEYVCWPTRASDAPTLLYLHGGGFIACSPETHRSLVGSLVRRTKGQAWVPTYRLAPEHPFPAALDDVKAAYRHLLDVQGIDPTRLVLAGDSAGGGLALALALAIRDEGWPPPAALVTFCPWTDMTGTGASLEENSARCSMFTGDTIRRAAKLYVGTADPSLPYVSPVYGDFRGLPPLLVHASTDEVLRDDGVRVAQRAAAAGVPVSLRMWARVPHVWQFFAAVLPEARESLTLAVDFMRQHTRASR</sequence>
<accession>A0A145Q3Q8</accession>
<dbReference type="Proteomes" id="UP000076404">
    <property type="component" value="Chromosome"/>
</dbReference>
<dbReference type="InterPro" id="IPR013094">
    <property type="entry name" value="AB_hydrolase_3"/>
</dbReference>
<dbReference type="SUPFAM" id="SSF53474">
    <property type="entry name" value="alpha/beta-Hydrolases"/>
    <property type="match status" value="1"/>
</dbReference>
<dbReference type="PANTHER" id="PTHR48081:SF30">
    <property type="entry name" value="ACETYL-HYDROLASE LIPR-RELATED"/>
    <property type="match status" value="1"/>
</dbReference>
<protein>
    <recommendedName>
        <fullName evidence="4">Alpha/beta hydrolase fold-3 domain-containing protein</fullName>
    </recommendedName>
</protein>
<name>A0A145Q3Q8_9BACT</name>
<keyword evidence="6" id="KW-1185">Reference proteome</keyword>
<evidence type="ECO:0000256" key="1">
    <source>
        <dbReference type="ARBA" id="ARBA00010515"/>
    </source>
</evidence>
<dbReference type="InterPro" id="IPR002168">
    <property type="entry name" value="Lipase_GDXG_HIS_AS"/>
</dbReference>
<dbReference type="KEGG" id="gph:GEMMAAP_11135"/>
<dbReference type="AlphaFoldDB" id="A0A145Q3Q8"/>
<evidence type="ECO:0000259" key="4">
    <source>
        <dbReference type="Pfam" id="PF07859"/>
    </source>
</evidence>
<dbReference type="Gene3D" id="3.40.50.1820">
    <property type="entry name" value="alpha/beta hydrolase"/>
    <property type="match status" value="1"/>
</dbReference>
<evidence type="ECO:0000313" key="5">
    <source>
        <dbReference type="EMBL" id="AMW06773.1"/>
    </source>
</evidence>
<dbReference type="STRING" id="1379270.GEMMAAP_11135"/>
<dbReference type="Pfam" id="PF07859">
    <property type="entry name" value="Abhydrolase_3"/>
    <property type="match status" value="1"/>
</dbReference>
<dbReference type="GO" id="GO:0004806">
    <property type="term" value="F:triacylglycerol lipase activity"/>
    <property type="evidence" value="ECO:0007669"/>
    <property type="project" value="TreeGrafter"/>
</dbReference>
<dbReference type="PROSITE" id="PS01174">
    <property type="entry name" value="LIPASE_GDXG_SER"/>
    <property type="match status" value="1"/>
</dbReference>
<reference evidence="5 6" key="1">
    <citation type="journal article" date="2014" name="Proc. Natl. Acad. Sci. U.S.A.">
        <title>Functional type 2 photosynthetic reaction centers found in the rare bacterial phylum Gemmatimonadetes.</title>
        <authorList>
            <person name="Zeng Y."/>
            <person name="Feng F."/>
            <person name="Medova H."/>
            <person name="Dean J."/>
            <person name="Koblizek M."/>
        </authorList>
    </citation>
    <scope>NUCLEOTIDE SEQUENCE [LARGE SCALE GENOMIC DNA]</scope>
    <source>
        <strain evidence="5 6">AP64</strain>
    </source>
</reference>
<dbReference type="eggNOG" id="COG0657">
    <property type="taxonomic scope" value="Bacteria"/>
</dbReference>
<dbReference type="InterPro" id="IPR033140">
    <property type="entry name" value="Lipase_GDXG_put_SER_AS"/>
</dbReference>
<dbReference type="InterPro" id="IPR050300">
    <property type="entry name" value="GDXG_lipolytic_enzyme"/>
</dbReference>
<dbReference type="PANTHER" id="PTHR48081">
    <property type="entry name" value="AB HYDROLASE SUPERFAMILY PROTEIN C4A8.06C"/>
    <property type="match status" value="1"/>
</dbReference>